<dbReference type="AlphaFoldDB" id="A0A2U1QA19"/>
<dbReference type="STRING" id="35608.A0A2U1QA19"/>
<gene>
    <name evidence="2" type="ORF">CTI12_AA056190</name>
</gene>
<organism evidence="2 3">
    <name type="scientific">Artemisia annua</name>
    <name type="common">Sweet wormwood</name>
    <dbReference type="NCBI Taxonomy" id="35608"/>
    <lineage>
        <taxon>Eukaryota</taxon>
        <taxon>Viridiplantae</taxon>
        <taxon>Streptophyta</taxon>
        <taxon>Embryophyta</taxon>
        <taxon>Tracheophyta</taxon>
        <taxon>Spermatophyta</taxon>
        <taxon>Magnoliopsida</taxon>
        <taxon>eudicotyledons</taxon>
        <taxon>Gunneridae</taxon>
        <taxon>Pentapetalae</taxon>
        <taxon>asterids</taxon>
        <taxon>campanulids</taxon>
        <taxon>Asterales</taxon>
        <taxon>Asteraceae</taxon>
        <taxon>Asteroideae</taxon>
        <taxon>Anthemideae</taxon>
        <taxon>Artemisiinae</taxon>
        <taxon>Artemisia</taxon>
    </lineage>
</organism>
<evidence type="ECO:0000256" key="1">
    <source>
        <dbReference type="SAM" id="MobiDB-lite"/>
    </source>
</evidence>
<dbReference type="Proteomes" id="UP000245207">
    <property type="component" value="Unassembled WGS sequence"/>
</dbReference>
<dbReference type="PANTHER" id="PTHR34776">
    <property type="entry name" value="F17F16.3 PROTEIN"/>
    <property type="match status" value="1"/>
</dbReference>
<keyword evidence="3" id="KW-1185">Reference proteome</keyword>
<evidence type="ECO:0000313" key="2">
    <source>
        <dbReference type="EMBL" id="PWA94782.1"/>
    </source>
</evidence>
<reference evidence="2 3" key="1">
    <citation type="journal article" date="2018" name="Mol. Plant">
        <title>The genome of Artemisia annua provides insight into the evolution of Asteraceae family and artemisinin biosynthesis.</title>
        <authorList>
            <person name="Shen Q."/>
            <person name="Zhang L."/>
            <person name="Liao Z."/>
            <person name="Wang S."/>
            <person name="Yan T."/>
            <person name="Shi P."/>
            <person name="Liu M."/>
            <person name="Fu X."/>
            <person name="Pan Q."/>
            <person name="Wang Y."/>
            <person name="Lv Z."/>
            <person name="Lu X."/>
            <person name="Zhang F."/>
            <person name="Jiang W."/>
            <person name="Ma Y."/>
            <person name="Chen M."/>
            <person name="Hao X."/>
            <person name="Li L."/>
            <person name="Tang Y."/>
            <person name="Lv G."/>
            <person name="Zhou Y."/>
            <person name="Sun X."/>
            <person name="Brodelius P.E."/>
            <person name="Rose J.K.C."/>
            <person name="Tang K."/>
        </authorList>
    </citation>
    <scope>NUCLEOTIDE SEQUENCE [LARGE SCALE GENOMIC DNA]</scope>
    <source>
        <strain evidence="3">cv. Huhao1</strain>
        <tissue evidence="2">Leaf</tissue>
    </source>
</reference>
<dbReference type="PANTHER" id="PTHR34776:SF1">
    <property type="entry name" value="F17F16.3 PROTEIN"/>
    <property type="match status" value="1"/>
</dbReference>
<proteinExistence type="predicted"/>
<dbReference type="EMBL" id="PKPP01000286">
    <property type="protein sequence ID" value="PWA94782.1"/>
    <property type="molecule type" value="Genomic_DNA"/>
</dbReference>
<accession>A0A2U1QA19</accession>
<evidence type="ECO:0000313" key="3">
    <source>
        <dbReference type="Proteomes" id="UP000245207"/>
    </source>
</evidence>
<protein>
    <submittedName>
        <fullName evidence="2">Uncharacterized protein</fullName>
    </submittedName>
</protein>
<feature type="compositionally biased region" description="Basic and acidic residues" evidence="1">
    <location>
        <begin position="51"/>
        <end position="61"/>
    </location>
</feature>
<feature type="region of interest" description="Disordered" evidence="1">
    <location>
        <begin position="51"/>
        <end position="73"/>
    </location>
</feature>
<sequence>MEKEDEVNTPDVEIQEKGEIYFFYRPKVEKEEAHSYDDVQRMYIVLRPESGEKSIEVKQEDPPDTSQGGQGAEKVNIEKEPLLRFIVMGQKSLPDPTSKKKGRPHWGFVEFVTTNIQDIKDALKGEEYETKTRGHRHNPPARALGEGVYRILRHQHKKDKKMHTHLIYKLEFPSAEGDAAEHQPQEALNVEREASFLIQIKNPTKKGRNEFRGLKRKRKPVFPKHLQERFGKLPSDNIHEELGVGIHKETSCSDLINTFGAETSTDALLKGIWV</sequence>
<comment type="caution">
    <text evidence="2">The sequence shown here is derived from an EMBL/GenBank/DDBJ whole genome shotgun (WGS) entry which is preliminary data.</text>
</comment>
<name>A0A2U1QA19_ARTAN</name>
<dbReference type="OrthoDB" id="1028014at2759"/>